<sequence>MQLKRIIVHGRLNANLKSHLAGQSGREFIFATDDTLTQALLDTADAFVGFRLVPGFSYEHLKWIHCLGAGVDNVVQWLDPSTQTIVTRTTGPFGQKIAEYSLSYILRDVQCHDVFASEQRRQRWNPVAPGILAKQRILVFGTGDIGKRVAEVLAFFGATIVGVSRSGGQDARFSQVFSIQEIMGPIGADILAGVGYIINTLPLTKETEKIFDDALFCRCEGAMFINVGRGGSVDMDALVRALNASCIRHAVLDVFDEEPLSQTSPIWRHENILVTPHISAVTTAEEAAACLVETARLLESGAHPVSNRVDLRKGY</sequence>
<dbReference type="PANTHER" id="PTHR43333">
    <property type="entry name" value="2-HACID_DH_C DOMAIN-CONTAINING PROTEIN"/>
    <property type="match status" value="1"/>
</dbReference>
<dbReference type="KEGG" id="aaco:K1I37_09905"/>
<keyword evidence="1" id="KW-0560">Oxidoreductase</keyword>
<organism evidence="4 5">
    <name type="scientific">Alicyclobacillus acidoterrestris (strain ATCC 49025 / DSM 3922 / CIP 106132 / NCIMB 13137 / GD3B)</name>
    <dbReference type="NCBI Taxonomy" id="1356854"/>
    <lineage>
        <taxon>Bacteria</taxon>
        <taxon>Bacillati</taxon>
        <taxon>Bacillota</taxon>
        <taxon>Bacilli</taxon>
        <taxon>Bacillales</taxon>
        <taxon>Alicyclobacillaceae</taxon>
        <taxon>Alicyclobacillus</taxon>
    </lineage>
</organism>
<dbReference type="PANTHER" id="PTHR43333:SF1">
    <property type="entry name" value="D-ISOMER SPECIFIC 2-HYDROXYACID DEHYDROGENASE NAD-BINDING DOMAIN-CONTAINING PROTEIN"/>
    <property type="match status" value="1"/>
</dbReference>
<name>A0A9E6ZX00_ALIAG</name>
<evidence type="ECO:0000256" key="1">
    <source>
        <dbReference type="ARBA" id="ARBA00023002"/>
    </source>
</evidence>
<dbReference type="CDD" id="cd05300">
    <property type="entry name" value="2-Hacid_dh_1"/>
    <property type="match status" value="1"/>
</dbReference>
<dbReference type="RefSeq" id="WP_031218622.1">
    <property type="nucleotide sequence ID" value="NZ_AURB01000129.1"/>
</dbReference>
<dbReference type="GO" id="GO:0051287">
    <property type="term" value="F:NAD binding"/>
    <property type="evidence" value="ECO:0007669"/>
    <property type="project" value="InterPro"/>
</dbReference>
<evidence type="ECO:0000313" key="5">
    <source>
        <dbReference type="Proteomes" id="UP000829401"/>
    </source>
</evidence>
<protein>
    <submittedName>
        <fullName evidence="4">D-2-hydroxyacid dehydrogenase</fullName>
    </submittedName>
</protein>
<feature type="domain" description="D-isomer specific 2-hydroxyacid dehydrogenase NAD-binding" evidence="3">
    <location>
        <begin position="114"/>
        <end position="279"/>
    </location>
</feature>
<evidence type="ECO:0000256" key="2">
    <source>
        <dbReference type="ARBA" id="ARBA00023027"/>
    </source>
</evidence>
<dbReference type="Proteomes" id="UP000829401">
    <property type="component" value="Chromosome"/>
</dbReference>
<evidence type="ECO:0000313" key="4">
    <source>
        <dbReference type="EMBL" id="UNO50689.1"/>
    </source>
</evidence>
<accession>A0A9E6ZX00</accession>
<dbReference type="EMBL" id="CP080467">
    <property type="protein sequence ID" value="UNO50689.1"/>
    <property type="molecule type" value="Genomic_DNA"/>
</dbReference>
<reference evidence="5" key="1">
    <citation type="journal article" date="2022" name="G3 (Bethesda)">
        <title>Unveiling the complete genome sequence of Alicyclobacillus acidoterrestris DSM 3922T, a taint-producing strain.</title>
        <authorList>
            <person name="Leonardo I.C."/>
            <person name="Barreto Crespo M.T."/>
            <person name="Gaspar F.B."/>
        </authorList>
    </citation>
    <scope>NUCLEOTIDE SEQUENCE [LARGE SCALE GENOMIC DNA]</scope>
    <source>
        <strain evidence="5">DSM 3922</strain>
    </source>
</reference>
<dbReference type="InterPro" id="IPR036291">
    <property type="entry name" value="NAD(P)-bd_dom_sf"/>
</dbReference>
<dbReference type="Pfam" id="PF02826">
    <property type="entry name" value="2-Hacid_dh_C"/>
    <property type="match status" value="1"/>
</dbReference>
<dbReference type="AlphaFoldDB" id="A0A9E6ZX00"/>
<gene>
    <name evidence="4" type="ORF">K1I37_09905</name>
</gene>
<dbReference type="GO" id="GO:0016491">
    <property type="term" value="F:oxidoreductase activity"/>
    <property type="evidence" value="ECO:0007669"/>
    <property type="project" value="UniProtKB-KW"/>
</dbReference>
<keyword evidence="5" id="KW-1185">Reference proteome</keyword>
<proteinExistence type="predicted"/>
<dbReference type="Gene3D" id="3.40.50.720">
    <property type="entry name" value="NAD(P)-binding Rossmann-like Domain"/>
    <property type="match status" value="2"/>
</dbReference>
<dbReference type="InterPro" id="IPR006140">
    <property type="entry name" value="D-isomer_DH_NAD-bd"/>
</dbReference>
<evidence type="ECO:0000259" key="3">
    <source>
        <dbReference type="Pfam" id="PF02826"/>
    </source>
</evidence>
<dbReference type="SUPFAM" id="SSF51735">
    <property type="entry name" value="NAD(P)-binding Rossmann-fold domains"/>
    <property type="match status" value="1"/>
</dbReference>
<dbReference type="OrthoDB" id="9805416at2"/>
<keyword evidence="2" id="KW-0520">NAD</keyword>